<dbReference type="Pfam" id="PF00535">
    <property type="entry name" value="Glycos_transf_2"/>
    <property type="match status" value="2"/>
</dbReference>
<evidence type="ECO:0000313" key="2">
    <source>
        <dbReference type="EMBL" id="MRH79031.1"/>
    </source>
</evidence>
<dbReference type="GO" id="GO:0016757">
    <property type="term" value="F:glycosyltransferase activity"/>
    <property type="evidence" value="ECO:0007669"/>
    <property type="project" value="UniProtKB-KW"/>
</dbReference>
<accession>A0A6N7QRE4</accession>
<dbReference type="PANTHER" id="PTHR43179">
    <property type="entry name" value="RHAMNOSYLTRANSFERASE WBBL"/>
    <property type="match status" value="1"/>
</dbReference>
<feature type="domain" description="Glycosyltransferase 2-like" evidence="1">
    <location>
        <begin position="327"/>
        <end position="449"/>
    </location>
</feature>
<dbReference type="Proteomes" id="UP000433788">
    <property type="component" value="Unassembled WGS sequence"/>
</dbReference>
<dbReference type="Gene3D" id="3.90.550.10">
    <property type="entry name" value="Spore Coat Polysaccharide Biosynthesis Protein SpsA, Chain A"/>
    <property type="match status" value="2"/>
</dbReference>
<evidence type="ECO:0000259" key="1">
    <source>
        <dbReference type="Pfam" id="PF00535"/>
    </source>
</evidence>
<gene>
    <name evidence="2" type="ORF">GH984_09990</name>
</gene>
<name>A0A6N7QRE4_9GAMM</name>
<dbReference type="InterPro" id="IPR001173">
    <property type="entry name" value="Glyco_trans_2-like"/>
</dbReference>
<dbReference type="SUPFAM" id="SSF53448">
    <property type="entry name" value="Nucleotide-diphospho-sugar transferases"/>
    <property type="match status" value="2"/>
</dbReference>
<sequence>MSIAKTRLFLGLLRRTPLRGWPAFIRNHLGKPSYTQWLRLHQQHGLKTAKTLGPTLAEKPDAPRFSILLPVCDPPLPWLKAAVASVQNQTYPNWELCIADDASASASVRDWLANLAQTDTRIKVQFRETRGHISAASNSALEQASADWLVLLDHDDCLARDALFWLAQAIQKNASWKIFYSDEDQIDEKDRHFCPFFKPDWSPHLALSQAYLGHLVCIKRDLVGNGFDSAYNGAQDYHLWLTASLHAGDEAVCHIPRILYHWRVHQGSTAQGGDAKPYADDAGLRAAAAYCDSRYANSQPTPKVIPGDYPLTYQLDFSESCAAQMASIIIPTRNQRQYLEPCIESIRRHTGPIRYEIIVVDNGSTEPDTLEYLETLKQSSDCQVCTDPRPFNWSAVNNLGATRAQGSVLVFLNNDIEVTTPNWLCALAGYALLPDVGVAGALLSYPDGTIQHSGVVIGMGGWADHVFRGDGAVHANPHNPFVSPLLTRNVMAVTGACMAVSRARFDELSGFNDTDFIICGSDIEFALRARQAAGFNVLCAQAQLIHHESKSRSPEIPEQDFIGSRAAYGGYRTEWIDPYFNPNLSLLSTTPALSLEPPRPPAPNAAAI</sequence>
<organism evidence="2 3">
    <name type="scientific">Spiribacter salilacus</name>
    <dbReference type="NCBI Taxonomy" id="2664894"/>
    <lineage>
        <taxon>Bacteria</taxon>
        <taxon>Pseudomonadati</taxon>
        <taxon>Pseudomonadota</taxon>
        <taxon>Gammaproteobacteria</taxon>
        <taxon>Chromatiales</taxon>
        <taxon>Ectothiorhodospiraceae</taxon>
        <taxon>Spiribacter</taxon>
    </lineage>
</organism>
<keyword evidence="2" id="KW-0808">Transferase</keyword>
<dbReference type="CDD" id="cd04186">
    <property type="entry name" value="GT_2_like_c"/>
    <property type="match status" value="1"/>
</dbReference>
<dbReference type="RefSeq" id="WP_153720076.1">
    <property type="nucleotide sequence ID" value="NZ_WJPP01000005.1"/>
</dbReference>
<dbReference type="PANTHER" id="PTHR43179:SF7">
    <property type="entry name" value="RHAMNOSYLTRANSFERASE WBBL"/>
    <property type="match status" value="1"/>
</dbReference>
<dbReference type="CDD" id="cd04184">
    <property type="entry name" value="GT2_RfbC_Mx_like"/>
    <property type="match status" value="1"/>
</dbReference>
<reference evidence="2 3" key="1">
    <citation type="submission" date="2019-11" db="EMBL/GenBank/DDBJ databases">
        <authorList>
            <person name="Zhang X.Y."/>
        </authorList>
    </citation>
    <scope>NUCLEOTIDE SEQUENCE [LARGE SCALE GENOMIC DNA]</scope>
    <source>
        <strain evidence="2 3">C176</strain>
    </source>
</reference>
<protein>
    <submittedName>
        <fullName evidence="2">Glycosyltransferase</fullName>
    </submittedName>
</protein>
<dbReference type="InterPro" id="IPR029044">
    <property type="entry name" value="Nucleotide-diphossugar_trans"/>
</dbReference>
<proteinExistence type="predicted"/>
<feature type="domain" description="Glycosyltransferase 2-like" evidence="1">
    <location>
        <begin position="66"/>
        <end position="174"/>
    </location>
</feature>
<comment type="caution">
    <text evidence="2">The sequence shown here is derived from an EMBL/GenBank/DDBJ whole genome shotgun (WGS) entry which is preliminary data.</text>
</comment>
<dbReference type="AlphaFoldDB" id="A0A6N7QRE4"/>
<evidence type="ECO:0000313" key="3">
    <source>
        <dbReference type="Proteomes" id="UP000433788"/>
    </source>
</evidence>
<dbReference type="EMBL" id="WJPP01000005">
    <property type="protein sequence ID" value="MRH79031.1"/>
    <property type="molecule type" value="Genomic_DNA"/>
</dbReference>
<keyword evidence="3" id="KW-1185">Reference proteome</keyword>